<keyword evidence="6" id="KW-0418">Kinase</keyword>
<keyword evidence="13" id="KW-1185">Reference proteome</keyword>
<evidence type="ECO:0000256" key="1">
    <source>
        <dbReference type="ARBA" id="ARBA00000198"/>
    </source>
</evidence>
<feature type="region of interest" description="Disordered" evidence="10">
    <location>
        <begin position="530"/>
        <end position="551"/>
    </location>
</feature>
<feature type="region of interest" description="Disordered" evidence="10">
    <location>
        <begin position="135"/>
        <end position="171"/>
    </location>
</feature>
<evidence type="ECO:0000256" key="6">
    <source>
        <dbReference type="ARBA" id="ARBA00022777"/>
    </source>
</evidence>
<keyword evidence="8 9" id="KW-0289">Folate biosynthesis</keyword>
<dbReference type="CDD" id="cd00483">
    <property type="entry name" value="HPPK"/>
    <property type="match status" value="1"/>
</dbReference>
<comment type="catalytic activity">
    <reaction evidence="1">
        <text>6-hydroxymethyl-7,8-dihydropterin + ATP = (7,8-dihydropterin-6-yl)methyl diphosphate + AMP + H(+)</text>
        <dbReference type="Rhea" id="RHEA:11412"/>
        <dbReference type="ChEBI" id="CHEBI:15378"/>
        <dbReference type="ChEBI" id="CHEBI:30616"/>
        <dbReference type="ChEBI" id="CHEBI:44841"/>
        <dbReference type="ChEBI" id="CHEBI:72950"/>
        <dbReference type="ChEBI" id="CHEBI:456215"/>
        <dbReference type="EC" id="2.7.6.3"/>
    </reaction>
</comment>
<proteinExistence type="inferred from homology"/>
<dbReference type="InterPro" id="IPR006156">
    <property type="entry name" value="Dihydroneopterin_aldolase"/>
</dbReference>
<dbReference type="Proteomes" id="UP001240250">
    <property type="component" value="Unassembled WGS sequence"/>
</dbReference>
<evidence type="ECO:0000259" key="11">
    <source>
        <dbReference type="PROSITE" id="PS00794"/>
    </source>
</evidence>
<dbReference type="SMART" id="SM00905">
    <property type="entry name" value="FolB"/>
    <property type="match status" value="1"/>
</dbReference>
<evidence type="ECO:0000256" key="8">
    <source>
        <dbReference type="ARBA" id="ARBA00022909"/>
    </source>
</evidence>
<name>A0ABU0GJJ6_9CELL</name>
<dbReference type="InterPro" id="IPR043133">
    <property type="entry name" value="GTP-CH-I_C/QueF"/>
</dbReference>
<keyword evidence="4 12" id="KW-0808">Transferase</keyword>
<reference evidence="12 13" key="1">
    <citation type="submission" date="2023-07" db="EMBL/GenBank/DDBJ databases">
        <title>Sequencing the genomes of 1000 actinobacteria strains.</title>
        <authorList>
            <person name="Klenk H.-P."/>
        </authorList>
    </citation>
    <scope>NUCLEOTIDE SEQUENCE [LARGE SCALE GENOMIC DNA]</scope>
    <source>
        <strain evidence="12 13">DSM 14785</strain>
    </source>
</reference>
<comment type="pathway">
    <text evidence="2">Cofactor biosynthesis; tetrahydrofolate biosynthesis; 2-amino-4-hydroxy-6-hydroxymethyl-7,8-dihydropteridine diphosphate from 7,8-dihydroneopterin triphosphate: step 4/4.</text>
</comment>
<dbReference type="InterPro" id="IPR000550">
    <property type="entry name" value="Hppk"/>
</dbReference>
<dbReference type="Gene3D" id="3.30.70.560">
    <property type="entry name" value="7,8-Dihydro-6-hydroxymethylpterin-pyrophosphokinase HPPK"/>
    <property type="match status" value="1"/>
</dbReference>
<evidence type="ECO:0000256" key="9">
    <source>
        <dbReference type="RuleBase" id="RU362079"/>
    </source>
</evidence>
<evidence type="ECO:0000256" key="5">
    <source>
        <dbReference type="ARBA" id="ARBA00022741"/>
    </source>
</evidence>
<dbReference type="EMBL" id="JAUSVM010000001">
    <property type="protein sequence ID" value="MDQ0424765.1"/>
    <property type="molecule type" value="Genomic_DNA"/>
</dbReference>
<evidence type="ECO:0000256" key="2">
    <source>
        <dbReference type="ARBA" id="ARBA00005051"/>
    </source>
</evidence>
<dbReference type="PANTHER" id="PTHR43071">
    <property type="entry name" value="2-AMINO-4-HYDROXY-6-HYDROXYMETHYLDIHYDROPTERIDINE PYROPHOSPHOKINASE"/>
    <property type="match status" value="1"/>
</dbReference>
<dbReference type="Pfam" id="PF01288">
    <property type="entry name" value="HPPK"/>
    <property type="match status" value="1"/>
</dbReference>
<feature type="compositionally biased region" description="Basic and acidic residues" evidence="10">
    <location>
        <begin position="281"/>
        <end position="292"/>
    </location>
</feature>
<dbReference type="Pfam" id="PF02152">
    <property type="entry name" value="FolB"/>
    <property type="match status" value="1"/>
</dbReference>
<gene>
    <name evidence="12" type="ORF">JO380_001146</name>
</gene>
<organism evidence="12 13">
    <name type="scientific">Cellulomonas iranensis</name>
    <dbReference type="NCBI Taxonomy" id="76862"/>
    <lineage>
        <taxon>Bacteria</taxon>
        <taxon>Bacillati</taxon>
        <taxon>Actinomycetota</taxon>
        <taxon>Actinomycetes</taxon>
        <taxon>Micrococcales</taxon>
        <taxon>Cellulomonadaceae</taxon>
        <taxon>Cellulomonas</taxon>
    </lineage>
</organism>
<dbReference type="SUPFAM" id="SSF55620">
    <property type="entry name" value="Tetrahydrobiopterin biosynthesis enzymes-like"/>
    <property type="match status" value="1"/>
</dbReference>
<dbReference type="PANTHER" id="PTHR43071:SF1">
    <property type="entry name" value="2-AMINO-4-HYDROXY-6-HYDROXYMETHYLDIHYDROPTERIDINE PYROPHOSPHOKINASE"/>
    <property type="match status" value="1"/>
</dbReference>
<evidence type="ECO:0000256" key="4">
    <source>
        <dbReference type="ARBA" id="ARBA00022679"/>
    </source>
</evidence>
<feature type="compositionally biased region" description="Basic and acidic residues" evidence="10">
    <location>
        <begin position="148"/>
        <end position="158"/>
    </location>
</feature>
<dbReference type="SUPFAM" id="SSF55083">
    <property type="entry name" value="6-hydroxymethyl-7,8-dihydropterin pyrophosphokinase, HPPK"/>
    <property type="match status" value="1"/>
</dbReference>
<keyword evidence="9 12" id="KW-0456">Lyase</keyword>
<evidence type="ECO:0000256" key="10">
    <source>
        <dbReference type="SAM" id="MobiDB-lite"/>
    </source>
</evidence>
<evidence type="ECO:0000256" key="7">
    <source>
        <dbReference type="ARBA" id="ARBA00022840"/>
    </source>
</evidence>
<dbReference type="NCBIfam" id="TIGR00525">
    <property type="entry name" value="folB"/>
    <property type="match status" value="1"/>
</dbReference>
<comment type="similarity">
    <text evidence="3">In the N-terminal section; belongs to the DHNA family.</text>
</comment>
<evidence type="ECO:0000256" key="3">
    <source>
        <dbReference type="ARBA" id="ARBA00009640"/>
    </source>
</evidence>
<feature type="region of interest" description="Disordered" evidence="10">
    <location>
        <begin position="233"/>
        <end position="292"/>
    </location>
</feature>
<dbReference type="NCBIfam" id="TIGR01498">
    <property type="entry name" value="folK"/>
    <property type="match status" value="1"/>
</dbReference>
<dbReference type="EC" id="2.7.6.3" evidence="9"/>
<feature type="compositionally biased region" description="Low complexity" evidence="10">
    <location>
        <begin position="235"/>
        <end position="249"/>
    </location>
</feature>
<evidence type="ECO:0000313" key="13">
    <source>
        <dbReference type="Proteomes" id="UP001240250"/>
    </source>
</evidence>
<dbReference type="RefSeq" id="WP_082739768.1">
    <property type="nucleotide sequence ID" value="NZ_JAUSVM010000001.1"/>
</dbReference>
<dbReference type="CDD" id="cd00534">
    <property type="entry name" value="DHNA_DHNTPE"/>
    <property type="match status" value="1"/>
</dbReference>
<dbReference type="InterPro" id="IPR006157">
    <property type="entry name" value="FolB_dom"/>
</dbReference>
<sequence>MSGQDDVHDDGGRRLDQVRLSGISATGYHGVFAHERREGQTFVADVVVHLDTRRAAAGDDLAHTVDYGEVAQLVAAVLSGEPADLIETVAERIAATVLARPHVQAVDVALHKPQAPITVPFGDVVVSIRRDRTKLPAAEPYRPPTGAVRRDPEPDVRPRTAPLPVTGPTHAASAPVVAAAPGSARADADTGPDGVGAVVVPAPSGAVPTGVLPAVAAATALAAAAPGPVPPPVVTGPTGPVPGTFGAGPSEPVPSPATAPRAHLDADDDGPATQLMAPVDLPDHDAQPFDAPEHDASAYAEPAYVEPRYAEPASDQPAYDVPAHETPAAPPLDGPATQLMAPVADVVEGELVLDALDEPPAAPVRAVLALGANLGPAQETLRQAVADLASVPGIEVVAVSPLARTAAIGPEQPDYLNAVLVVRTTLAPRDLLRAVHAVEQHHGRERLERWGPRTLDVDIVVYGDTLAVTDDLELPHPRAHQRAFVLEPWAQVEPDAVLPGLGGGPVAQLAATAPDRDGVRWMALDWLTAPVPAASPEPDGDGAGPGEARLP</sequence>
<evidence type="ECO:0000313" key="12">
    <source>
        <dbReference type="EMBL" id="MDQ0424765.1"/>
    </source>
</evidence>
<keyword evidence="7" id="KW-0067">ATP-binding</keyword>
<comment type="function">
    <text evidence="9">Catalyzes the conversion of 7,8-dihydroneopterin to 6-hydroxymethyl-7,8-dihydropterin.</text>
</comment>
<comment type="catalytic activity">
    <reaction evidence="9">
        <text>7,8-dihydroneopterin = 6-hydroxymethyl-7,8-dihydropterin + glycolaldehyde</text>
        <dbReference type="Rhea" id="RHEA:10540"/>
        <dbReference type="ChEBI" id="CHEBI:17001"/>
        <dbReference type="ChEBI" id="CHEBI:17071"/>
        <dbReference type="ChEBI" id="CHEBI:44841"/>
        <dbReference type="EC" id="4.1.2.25"/>
    </reaction>
</comment>
<dbReference type="EC" id="4.1.2.25" evidence="9"/>
<comment type="pathway">
    <text evidence="9">Cofactor biosynthesis; tetrahydrofolate biosynthesis; 2-amino-4-hydroxy-6-hydroxymethyl-7,8-dihydropteridine diphosphate from 7,8-dihydroneopterin triphosphate: step 3/4.</text>
</comment>
<comment type="similarity">
    <text evidence="9">Belongs to the DHNA family.</text>
</comment>
<dbReference type="GO" id="GO:0003848">
    <property type="term" value="F:2-amino-4-hydroxy-6-hydroxymethyldihydropteridine diphosphokinase activity"/>
    <property type="evidence" value="ECO:0007669"/>
    <property type="project" value="UniProtKB-EC"/>
</dbReference>
<comment type="caution">
    <text evidence="12">The sequence shown here is derived from an EMBL/GenBank/DDBJ whole genome shotgun (WGS) entry which is preliminary data.</text>
</comment>
<keyword evidence="5" id="KW-0547">Nucleotide-binding</keyword>
<feature type="domain" description="7,8-dihydro-6-hydroxymethylpterin-pyrophosphokinase" evidence="11">
    <location>
        <begin position="449"/>
        <end position="460"/>
    </location>
</feature>
<dbReference type="PROSITE" id="PS00794">
    <property type="entry name" value="HPPK"/>
    <property type="match status" value="1"/>
</dbReference>
<dbReference type="InterPro" id="IPR035907">
    <property type="entry name" value="Hppk_sf"/>
</dbReference>
<accession>A0ABU0GJJ6</accession>
<dbReference type="Gene3D" id="3.30.1130.10">
    <property type="match status" value="1"/>
</dbReference>
<dbReference type="GO" id="GO:0004150">
    <property type="term" value="F:dihydroneopterin aldolase activity"/>
    <property type="evidence" value="ECO:0007669"/>
    <property type="project" value="UniProtKB-EC"/>
</dbReference>
<protein>
    <recommendedName>
        <fullName evidence="9">Bifunctional folate synthesis protein</fullName>
    </recommendedName>
    <domain>
        <recommendedName>
            <fullName evidence="9">Dihydroneopterin aldolase</fullName>
            <shortName evidence="9">DHNA</shortName>
            <ecNumber evidence="9">4.1.2.25</ecNumber>
        </recommendedName>
        <alternativeName>
            <fullName evidence="9">7,8-dihydroneopterin aldolase</fullName>
        </alternativeName>
    </domain>
    <domain>
        <recommendedName>
            <fullName evidence="9">2-amino-4-hydroxy-6-hydroxymethyldihydropteridine pyrophosphokinase</fullName>
            <ecNumber evidence="9">2.7.6.3</ecNumber>
        </recommendedName>
        <alternativeName>
            <fullName evidence="9">6-hydroxymethyl-7,8-dihydropterin pyrophosphokinase</fullName>
            <shortName evidence="9">PPPK</shortName>
        </alternativeName>
        <alternativeName>
            <fullName evidence="9">7,8-dihydro-6-hydroxymethylpterin pyrophosphokinase</fullName>
            <shortName evidence="9">HPPK</shortName>
        </alternativeName>
    </domain>
</protein>
<feature type="region of interest" description="Disordered" evidence="10">
    <location>
        <begin position="310"/>
        <end position="333"/>
    </location>
</feature>
<dbReference type="NCBIfam" id="TIGR00526">
    <property type="entry name" value="folB_dom"/>
    <property type="match status" value="1"/>
</dbReference>